<feature type="compositionally biased region" description="Acidic residues" evidence="7">
    <location>
        <begin position="335"/>
        <end position="352"/>
    </location>
</feature>
<feature type="compositionally biased region" description="Acidic residues" evidence="7">
    <location>
        <begin position="272"/>
        <end position="286"/>
    </location>
</feature>
<feature type="domain" description="RING-type" evidence="8">
    <location>
        <begin position="38"/>
        <end position="76"/>
    </location>
</feature>
<keyword evidence="10" id="KW-1185">Reference proteome</keyword>
<dbReference type="PANTHER" id="PTHR15067">
    <property type="entry name" value="E3 UBIQUITIN-PROTEIN LIGASE RNF8"/>
    <property type="match status" value="1"/>
</dbReference>
<evidence type="ECO:0000256" key="4">
    <source>
        <dbReference type="ARBA" id="ARBA00022786"/>
    </source>
</evidence>
<sequence>MATSEEEVARLRAELAHKNELIEAYQGGYTALNRHYTCAVCDNLMFEPCVISCGHSFCYSCLLEWFKRRKSCPTCRTKVELKPTISIQIKESVFLLTEKRELFDPTEDKEEVIKRRKEENDLVAAHKRDHGDIFPDMFTTPVTDFLVDNEDGVRRCIRCHWELLGDYCRQCGNWMSGDYAGSDFDSEEDDESSLGDEAEARHHRRAVFDMLARAVTADDAITIDSDDDDPSWFSEEDDGGEVDRMTGRAHVDITPEHFLAMQDGQRVQFLDLDDDDSQDGFSDEEDARPYGAGVYGRRIDIGRRRLLGDDPSEDEEDEEEDEEDLAFIDDRDPEQLSEDDDSNQATFFDDEPSDHGGSPSSVSSEVEEVAAGGSSAAELERNRAVLPRRRPVVKQSAGPAKRTELVDIFSDDSEGEEDGDGEETNNDHNIEVQKDGADKVDVSGSSDDSADEDQDEQEKDEDEARFSFQEIPAESSSAAPNRKRPREADDGDAHQSRSARRAQRRRRLEQHRARRANRNNRANR</sequence>
<gene>
    <name evidence="9" type="ORF">BZA70DRAFT_273212</name>
</gene>
<dbReference type="InterPro" id="IPR001841">
    <property type="entry name" value="Znf_RING"/>
</dbReference>
<feature type="compositionally biased region" description="Basic residues" evidence="7">
    <location>
        <begin position="497"/>
        <end position="524"/>
    </location>
</feature>
<dbReference type="EMBL" id="JBBJBU010000001">
    <property type="protein sequence ID" value="KAK7208236.1"/>
    <property type="molecule type" value="Genomic_DNA"/>
</dbReference>
<name>A0ABR1FEG7_9ASCO</name>
<evidence type="ECO:0000313" key="10">
    <source>
        <dbReference type="Proteomes" id="UP001498771"/>
    </source>
</evidence>
<organism evidence="9 10">
    <name type="scientific">Myxozyma melibiosi</name>
    <dbReference type="NCBI Taxonomy" id="54550"/>
    <lineage>
        <taxon>Eukaryota</taxon>
        <taxon>Fungi</taxon>
        <taxon>Dikarya</taxon>
        <taxon>Ascomycota</taxon>
        <taxon>Saccharomycotina</taxon>
        <taxon>Lipomycetes</taxon>
        <taxon>Lipomycetales</taxon>
        <taxon>Lipomycetaceae</taxon>
        <taxon>Myxozyma</taxon>
    </lineage>
</organism>
<feature type="compositionally biased region" description="Acidic residues" evidence="7">
    <location>
        <begin position="224"/>
        <end position="240"/>
    </location>
</feature>
<feature type="compositionally biased region" description="Acidic residues" evidence="7">
    <location>
        <begin position="310"/>
        <end position="327"/>
    </location>
</feature>
<feature type="region of interest" description="Disordered" evidence="7">
    <location>
        <begin position="272"/>
        <end position="524"/>
    </location>
</feature>
<dbReference type="SMART" id="SM00184">
    <property type="entry name" value="RING"/>
    <property type="match status" value="1"/>
</dbReference>
<dbReference type="InterPro" id="IPR017907">
    <property type="entry name" value="Znf_RING_CS"/>
</dbReference>
<dbReference type="RefSeq" id="XP_064771269.1">
    <property type="nucleotide sequence ID" value="XM_064911799.1"/>
</dbReference>
<evidence type="ECO:0000313" key="9">
    <source>
        <dbReference type="EMBL" id="KAK7208236.1"/>
    </source>
</evidence>
<dbReference type="PROSITE" id="PS50089">
    <property type="entry name" value="ZF_RING_2"/>
    <property type="match status" value="1"/>
</dbReference>
<keyword evidence="4" id="KW-0833">Ubl conjugation pathway</keyword>
<evidence type="ECO:0000256" key="2">
    <source>
        <dbReference type="ARBA" id="ARBA00022723"/>
    </source>
</evidence>
<dbReference type="Proteomes" id="UP001498771">
    <property type="component" value="Unassembled WGS sequence"/>
</dbReference>
<dbReference type="PROSITE" id="PS00518">
    <property type="entry name" value="ZF_RING_1"/>
    <property type="match status" value="1"/>
</dbReference>
<dbReference type="Gene3D" id="3.30.40.10">
    <property type="entry name" value="Zinc/RING finger domain, C3HC4 (zinc finger)"/>
    <property type="match status" value="1"/>
</dbReference>
<dbReference type="GeneID" id="90037311"/>
<feature type="region of interest" description="Disordered" evidence="7">
    <location>
        <begin position="222"/>
        <end position="243"/>
    </location>
</feature>
<feature type="compositionally biased region" description="Basic and acidic residues" evidence="7">
    <location>
        <begin position="297"/>
        <end position="308"/>
    </location>
</feature>
<evidence type="ECO:0000256" key="3">
    <source>
        <dbReference type="ARBA" id="ARBA00022771"/>
    </source>
</evidence>
<evidence type="ECO:0000256" key="5">
    <source>
        <dbReference type="ARBA" id="ARBA00022833"/>
    </source>
</evidence>
<evidence type="ECO:0000256" key="7">
    <source>
        <dbReference type="SAM" id="MobiDB-lite"/>
    </source>
</evidence>
<feature type="compositionally biased region" description="Low complexity" evidence="7">
    <location>
        <begin position="356"/>
        <end position="377"/>
    </location>
</feature>
<comment type="caution">
    <text evidence="9">The sequence shown here is derived from an EMBL/GenBank/DDBJ whole genome shotgun (WGS) entry which is preliminary data.</text>
</comment>
<keyword evidence="5" id="KW-0862">Zinc</keyword>
<reference evidence="9 10" key="1">
    <citation type="submission" date="2024-03" db="EMBL/GenBank/DDBJ databases">
        <title>Genome-scale model development and genomic sequencing of the oleaginous clade Lipomyces.</title>
        <authorList>
            <consortium name="Lawrence Berkeley National Laboratory"/>
            <person name="Czajka J.J."/>
            <person name="Han Y."/>
            <person name="Kim J."/>
            <person name="Mondo S.J."/>
            <person name="Hofstad B.A."/>
            <person name="Robles A."/>
            <person name="Haridas S."/>
            <person name="Riley R."/>
            <person name="LaButti K."/>
            <person name="Pangilinan J."/>
            <person name="Andreopoulos W."/>
            <person name="Lipzen A."/>
            <person name="Yan J."/>
            <person name="Wang M."/>
            <person name="Ng V."/>
            <person name="Grigoriev I.V."/>
            <person name="Spatafora J.W."/>
            <person name="Magnuson J.K."/>
            <person name="Baker S.E."/>
            <person name="Pomraning K.R."/>
        </authorList>
    </citation>
    <scope>NUCLEOTIDE SEQUENCE [LARGE SCALE GENOMIC DNA]</scope>
    <source>
        <strain evidence="9 10">Phaff 52-87</strain>
    </source>
</reference>
<dbReference type="PANTHER" id="PTHR15067:SF4">
    <property type="entry name" value="E3 UBIQUITIN-PROTEIN LIGASE RNF8"/>
    <property type="match status" value="1"/>
</dbReference>
<dbReference type="InterPro" id="IPR013083">
    <property type="entry name" value="Znf_RING/FYVE/PHD"/>
</dbReference>
<keyword evidence="3 6" id="KW-0863">Zinc-finger</keyword>
<keyword evidence="2" id="KW-0479">Metal-binding</keyword>
<accession>A0ABR1FEG7</accession>
<feature type="compositionally biased region" description="Basic and acidic residues" evidence="7">
    <location>
        <begin position="486"/>
        <end position="495"/>
    </location>
</feature>
<dbReference type="Pfam" id="PF13923">
    <property type="entry name" value="zf-C3HC4_2"/>
    <property type="match status" value="1"/>
</dbReference>
<evidence type="ECO:0000256" key="6">
    <source>
        <dbReference type="PROSITE-ProRule" id="PRU00175"/>
    </source>
</evidence>
<dbReference type="SUPFAM" id="SSF57850">
    <property type="entry name" value="RING/U-box"/>
    <property type="match status" value="1"/>
</dbReference>
<protein>
    <recommendedName>
        <fullName evidence="8">RING-type domain-containing protein</fullName>
    </recommendedName>
</protein>
<proteinExistence type="predicted"/>
<keyword evidence="1" id="KW-0808">Transferase</keyword>
<feature type="compositionally biased region" description="Acidic residues" evidence="7">
    <location>
        <begin position="448"/>
        <end position="463"/>
    </location>
</feature>
<feature type="compositionally biased region" description="Basic and acidic residues" evidence="7">
    <location>
        <begin position="425"/>
        <end position="441"/>
    </location>
</feature>
<evidence type="ECO:0000259" key="8">
    <source>
        <dbReference type="PROSITE" id="PS50089"/>
    </source>
</evidence>
<evidence type="ECO:0000256" key="1">
    <source>
        <dbReference type="ARBA" id="ARBA00022679"/>
    </source>
</evidence>
<feature type="compositionally biased region" description="Acidic residues" evidence="7">
    <location>
        <begin position="409"/>
        <end position="424"/>
    </location>
</feature>